<keyword evidence="2" id="KW-0732">Signal</keyword>
<dbReference type="OrthoDB" id="333024at2759"/>
<evidence type="ECO:0000313" key="3">
    <source>
        <dbReference type="EMBL" id="RKP06373.1"/>
    </source>
</evidence>
<accession>A0A4P9XKN5</accession>
<dbReference type="InterPro" id="IPR052201">
    <property type="entry name" value="LRR-containing_regulator"/>
</dbReference>
<dbReference type="Pfam" id="PF13516">
    <property type="entry name" value="LRR_6"/>
    <property type="match status" value="6"/>
</dbReference>
<evidence type="ECO:0000313" key="4">
    <source>
        <dbReference type="Proteomes" id="UP000271241"/>
    </source>
</evidence>
<dbReference type="PANTHER" id="PTHR24111">
    <property type="entry name" value="LEUCINE-RICH REPEAT-CONTAINING PROTEIN 34"/>
    <property type="match status" value="1"/>
</dbReference>
<proteinExistence type="predicted"/>
<dbReference type="AlphaFoldDB" id="A0A4P9XKN5"/>
<organism evidence="3 4">
    <name type="scientific">Thamnocephalis sphaerospora</name>
    <dbReference type="NCBI Taxonomy" id="78915"/>
    <lineage>
        <taxon>Eukaryota</taxon>
        <taxon>Fungi</taxon>
        <taxon>Fungi incertae sedis</taxon>
        <taxon>Zoopagomycota</taxon>
        <taxon>Zoopagomycotina</taxon>
        <taxon>Zoopagomycetes</taxon>
        <taxon>Zoopagales</taxon>
        <taxon>Sigmoideomycetaceae</taxon>
        <taxon>Thamnocephalis</taxon>
    </lineage>
</organism>
<dbReference type="InterPro" id="IPR001611">
    <property type="entry name" value="Leu-rich_rpt"/>
</dbReference>
<dbReference type="InterPro" id="IPR032675">
    <property type="entry name" value="LRR_dom_sf"/>
</dbReference>
<dbReference type="PANTHER" id="PTHR24111:SF0">
    <property type="entry name" value="LEUCINE-RICH REPEAT-CONTAINING PROTEIN"/>
    <property type="match status" value="1"/>
</dbReference>
<dbReference type="Proteomes" id="UP000271241">
    <property type="component" value="Unassembled WGS sequence"/>
</dbReference>
<dbReference type="EMBL" id="KZ992897">
    <property type="protein sequence ID" value="RKP06373.1"/>
    <property type="molecule type" value="Genomic_DNA"/>
</dbReference>
<keyword evidence="1" id="KW-0677">Repeat</keyword>
<dbReference type="SMART" id="SM00368">
    <property type="entry name" value="LRR_RI"/>
    <property type="match status" value="10"/>
</dbReference>
<evidence type="ECO:0000256" key="2">
    <source>
        <dbReference type="SAM" id="SignalP"/>
    </source>
</evidence>
<feature type="signal peptide" evidence="2">
    <location>
        <begin position="1"/>
        <end position="26"/>
    </location>
</feature>
<dbReference type="Gene3D" id="3.80.10.10">
    <property type="entry name" value="Ribonuclease Inhibitor"/>
    <property type="match status" value="4"/>
</dbReference>
<sequence length="435" mass="47893">MQPAAAPLALCTTLFLVLHTVRDAETLSAIRRNEWRRLKERDIKTMIYGLETTFPHGDCPYLTCITQTSQFLSADNLRLVSRIVGSRACNVRELTLRRVALSLLNIAELKHALRLNTTLRRLDLADNELGPRHIRRMAAALSHSTTLRYLDLSRNAIGLDGITVLAKKLTQPSRSKGRHGALAPPLAWLNLRETSLGSKSMPWLAKLIANKPTLRWINVGCNGIGANGVTLLVRTLSESSIALTHLGLDLNDLGVEGARELARFLRNNRTLTHLYIPRNNVGDEGAAALADALCVNRTLRYLQLEFNDISSVGAQALSAMLRENNVLQGLQLDLNLLGDDGCAALADALAVNTSLEHLSLRNNRITDIGAGFLAKALARNCSLQHLALRQNRLLGIQGHSTLADALSAHSITLKSIQLDYGFPEWEPIYETYADY</sequence>
<gene>
    <name evidence="3" type="ORF">THASP1DRAFT_25294</name>
</gene>
<reference evidence="4" key="1">
    <citation type="journal article" date="2018" name="Nat. Microbiol.">
        <title>Leveraging single-cell genomics to expand the fungal tree of life.</title>
        <authorList>
            <person name="Ahrendt S.R."/>
            <person name="Quandt C.A."/>
            <person name="Ciobanu D."/>
            <person name="Clum A."/>
            <person name="Salamov A."/>
            <person name="Andreopoulos B."/>
            <person name="Cheng J.F."/>
            <person name="Woyke T."/>
            <person name="Pelin A."/>
            <person name="Henrissat B."/>
            <person name="Reynolds N.K."/>
            <person name="Benny G.L."/>
            <person name="Smith M.E."/>
            <person name="James T.Y."/>
            <person name="Grigoriev I.V."/>
        </authorList>
    </citation>
    <scope>NUCLEOTIDE SEQUENCE [LARGE SCALE GENOMIC DNA]</scope>
    <source>
        <strain evidence="4">RSA 1356</strain>
    </source>
</reference>
<name>A0A4P9XKN5_9FUNG</name>
<dbReference type="PROSITE" id="PS51450">
    <property type="entry name" value="LRR"/>
    <property type="match status" value="1"/>
</dbReference>
<evidence type="ECO:0000256" key="1">
    <source>
        <dbReference type="ARBA" id="ARBA00022737"/>
    </source>
</evidence>
<evidence type="ECO:0008006" key="5">
    <source>
        <dbReference type="Google" id="ProtNLM"/>
    </source>
</evidence>
<keyword evidence="4" id="KW-1185">Reference proteome</keyword>
<protein>
    <recommendedName>
        <fullName evidence="5">RNI-like protein</fullName>
    </recommendedName>
</protein>
<dbReference type="SUPFAM" id="SSF52047">
    <property type="entry name" value="RNI-like"/>
    <property type="match status" value="1"/>
</dbReference>
<feature type="chain" id="PRO_5020248997" description="RNI-like protein" evidence="2">
    <location>
        <begin position="27"/>
        <end position="435"/>
    </location>
</feature>
<dbReference type="STRING" id="78915.A0A4P9XKN5"/>